<proteinExistence type="predicted"/>
<protein>
    <submittedName>
        <fullName evidence="4">PepSY domain-containing protein</fullName>
    </submittedName>
</protein>
<evidence type="ECO:0000256" key="2">
    <source>
        <dbReference type="SAM" id="SignalP"/>
    </source>
</evidence>
<feature type="domain" description="PepSY" evidence="3">
    <location>
        <begin position="37"/>
        <end position="96"/>
    </location>
</feature>
<comment type="caution">
    <text evidence="4">The sequence shown here is derived from an EMBL/GenBank/DDBJ whole genome shotgun (WGS) entry which is preliminary data.</text>
</comment>
<dbReference type="RefSeq" id="WP_379514988.1">
    <property type="nucleotide sequence ID" value="NZ_JBHSPA010000022.1"/>
</dbReference>
<keyword evidence="2" id="KW-0732">Signal</keyword>
<dbReference type="EMBL" id="JBHSPA010000022">
    <property type="protein sequence ID" value="MFC5825471.1"/>
    <property type="molecule type" value="Genomic_DNA"/>
</dbReference>
<evidence type="ECO:0000259" key="3">
    <source>
        <dbReference type="Pfam" id="PF03413"/>
    </source>
</evidence>
<feature type="signal peptide" evidence="2">
    <location>
        <begin position="1"/>
        <end position="26"/>
    </location>
</feature>
<evidence type="ECO:0000313" key="5">
    <source>
        <dbReference type="Proteomes" id="UP001596058"/>
    </source>
</evidence>
<evidence type="ECO:0000313" key="4">
    <source>
        <dbReference type="EMBL" id="MFC5825471.1"/>
    </source>
</evidence>
<feature type="chain" id="PRO_5045653611" evidence="2">
    <location>
        <begin position="27"/>
        <end position="106"/>
    </location>
</feature>
<dbReference type="InterPro" id="IPR025711">
    <property type="entry name" value="PepSY"/>
</dbReference>
<dbReference type="Gene3D" id="3.10.450.40">
    <property type="match status" value="1"/>
</dbReference>
<accession>A0ABW1CL63</accession>
<reference evidence="5" key="1">
    <citation type="journal article" date="2019" name="Int. J. Syst. Evol. Microbiol.">
        <title>The Global Catalogue of Microorganisms (GCM) 10K type strain sequencing project: providing services to taxonomists for standard genome sequencing and annotation.</title>
        <authorList>
            <consortium name="The Broad Institute Genomics Platform"/>
            <consortium name="The Broad Institute Genome Sequencing Center for Infectious Disease"/>
            <person name="Wu L."/>
            <person name="Ma J."/>
        </authorList>
    </citation>
    <scope>NUCLEOTIDE SEQUENCE [LARGE SCALE GENOMIC DNA]</scope>
    <source>
        <strain evidence="5">CCUG 53903</strain>
    </source>
</reference>
<name>A0ABW1CL63_9ACTN</name>
<organism evidence="4 5">
    <name type="scientific">Nonomuraea insulae</name>
    <dbReference type="NCBI Taxonomy" id="1616787"/>
    <lineage>
        <taxon>Bacteria</taxon>
        <taxon>Bacillati</taxon>
        <taxon>Actinomycetota</taxon>
        <taxon>Actinomycetes</taxon>
        <taxon>Streptosporangiales</taxon>
        <taxon>Streptosporangiaceae</taxon>
        <taxon>Nonomuraea</taxon>
    </lineage>
</organism>
<gene>
    <name evidence="4" type="ORF">ACFPZ3_16550</name>
</gene>
<dbReference type="Pfam" id="PF03413">
    <property type="entry name" value="PepSY"/>
    <property type="match status" value="1"/>
</dbReference>
<sequence length="106" mass="10933">MQITKKLIVAGAGVVALVAGGGAAYAATAAAPAAAPKITAEQAIDIAHKAVPGAWVSELDFDRRGTGPEVWELELTKGTDKHEVDVDAASGKVAKHETERNDDNDD</sequence>
<feature type="region of interest" description="Disordered" evidence="1">
    <location>
        <begin position="82"/>
        <end position="106"/>
    </location>
</feature>
<evidence type="ECO:0000256" key="1">
    <source>
        <dbReference type="SAM" id="MobiDB-lite"/>
    </source>
</evidence>
<keyword evidence="5" id="KW-1185">Reference proteome</keyword>
<feature type="compositionally biased region" description="Basic and acidic residues" evidence="1">
    <location>
        <begin position="94"/>
        <end position="106"/>
    </location>
</feature>
<dbReference type="Proteomes" id="UP001596058">
    <property type="component" value="Unassembled WGS sequence"/>
</dbReference>